<reference evidence="2 3" key="1">
    <citation type="submission" date="2019-03" db="EMBL/GenBank/DDBJ databases">
        <title>Genomic Encyclopedia of Type Strains, Phase IV (KMG-IV): sequencing the most valuable type-strain genomes for metagenomic binning, comparative biology and taxonomic classification.</title>
        <authorList>
            <person name="Goeker M."/>
        </authorList>
    </citation>
    <scope>NUCLEOTIDE SEQUENCE [LARGE SCALE GENOMIC DNA]</scope>
    <source>
        <strain evidence="2 3">DSM 44684</strain>
    </source>
</reference>
<keyword evidence="3" id="KW-1185">Reference proteome</keyword>
<dbReference type="Proteomes" id="UP000294856">
    <property type="component" value="Unassembled WGS sequence"/>
</dbReference>
<organism evidence="2 3">
    <name type="scientific">Nocardia alba</name>
    <dbReference type="NCBI Taxonomy" id="225051"/>
    <lineage>
        <taxon>Bacteria</taxon>
        <taxon>Bacillati</taxon>
        <taxon>Actinomycetota</taxon>
        <taxon>Actinomycetes</taxon>
        <taxon>Mycobacteriales</taxon>
        <taxon>Nocardiaceae</taxon>
        <taxon>Nocardia</taxon>
    </lineage>
</organism>
<evidence type="ECO:0000256" key="1">
    <source>
        <dbReference type="SAM" id="SignalP"/>
    </source>
</evidence>
<evidence type="ECO:0000313" key="3">
    <source>
        <dbReference type="Proteomes" id="UP000294856"/>
    </source>
</evidence>
<dbReference type="AlphaFoldDB" id="A0A4R1FJU6"/>
<name>A0A4R1FJU6_9NOCA</name>
<feature type="signal peptide" evidence="1">
    <location>
        <begin position="1"/>
        <end position="30"/>
    </location>
</feature>
<dbReference type="RefSeq" id="WP_067456648.1">
    <property type="nucleotide sequence ID" value="NZ_SMFR01000005.1"/>
</dbReference>
<evidence type="ECO:0008006" key="4">
    <source>
        <dbReference type="Google" id="ProtNLM"/>
    </source>
</evidence>
<sequence length="72" mass="6818">MILTSRALRTGTAVLAVTAGLVAAAGPVAAESPLDSGSGSLGTGSSTLVQSVLTAIGCYVGANSCGSIIIPL</sequence>
<evidence type="ECO:0000313" key="2">
    <source>
        <dbReference type="EMBL" id="TCJ93489.1"/>
    </source>
</evidence>
<comment type="caution">
    <text evidence="2">The sequence shown here is derived from an EMBL/GenBank/DDBJ whole genome shotgun (WGS) entry which is preliminary data.</text>
</comment>
<gene>
    <name evidence="2" type="ORF">DFR71_5336</name>
</gene>
<proteinExistence type="predicted"/>
<feature type="chain" id="PRO_5020210297" description="Small secreted domain DUF320" evidence="1">
    <location>
        <begin position="31"/>
        <end position="72"/>
    </location>
</feature>
<keyword evidence="1" id="KW-0732">Signal</keyword>
<accession>A0A4R1FJU6</accession>
<protein>
    <recommendedName>
        <fullName evidence="4">Small secreted domain DUF320</fullName>
    </recommendedName>
</protein>
<dbReference type="EMBL" id="SMFR01000005">
    <property type="protein sequence ID" value="TCJ93489.1"/>
    <property type="molecule type" value="Genomic_DNA"/>
</dbReference>